<dbReference type="AlphaFoldDB" id="A0A0R3LJT9"/>
<gene>
    <name evidence="1" type="ORF">CQ12_11515</name>
</gene>
<reference evidence="1 2" key="1">
    <citation type="submission" date="2014-03" db="EMBL/GenBank/DDBJ databases">
        <title>Bradyrhizobium valentinum sp. nov., isolated from effective nodules of Lupinus mariae-josephae, a lupine endemic of basic-lime soils in Eastern Spain.</title>
        <authorList>
            <person name="Duran D."/>
            <person name="Rey L."/>
            <person name="Navarro A."/>
            <person name="Busquets A."/>
            <person name="Imperial J."/>
            <person name="Ruiz-Argueso T."/>
        </authorList>
    </citation>
    <scope>NUCLEOTIDE SEQUENCE [LARGE SCALE GENOMIC DNA]</scope>
    <source>
        <strain evidence="1 2">PAC68</strain>
    </source>
</reference>
<sequence length="99" mass="10385">MTGLRTRLTDRRAHWLYRFECDGQVYTGGIGRFGDGPIAEIFINGSKVGTAAETNAQDAAIVACLALQHGCLAIRHALARSGSAGGPVATLLNVVEACL</sequence>
<dbReference type="Proteomes" id="UP000050863">
    <property type="component" value="Unassembled WGS sequence"/>
</dbReference>
<evidence type="ECO:0000313" key="2">
    <source>
        <dbReference type="Proteomes" id="UP000050863"/>
    </source>
</evidence>
<organism evidence="1 2">
    <name type="scientific">Bradyrhizobium jicamae</name>
    <dbReference type="NCBI Taxonomy" id="280332"/>
    <lineage>
        <taxon>Bacteria</taxon>
        <taxon>Pseudomonadati</taxon>
        <taxon>Pseudomonadota</taxon>
        <taxon>Alphaproteobacteria</taxon>
        <taxon>Hyphomicrobiales</taxon>
        <taxon>Nitrobacteraceae</taxon>
        <taxon>Bradyrhizobium</taxon>
    </lineage>
</organism>
<protein>
    <submittedName>
        <fullName evidence="1">Uncharacterized protein</fullName>
    </submittedName>
</protein>
<keyword evidence="2" id="KW-1185">Reference proteome</keyword>
<accession>A0A0R3LJT9</accession>
<name>A0A0R3LJT9_9BRAD</name>
<evidence type="ECO:0000313" key="1">
    <source>
        <dbReference type="EMBL" id="KRR06207.1"/>
    </source>
</evidence>
<dbReference type="STRING" id="280332.CQ12_11515"/>
<dbReference type="EMBL" id="LLXZ01000118">
    <property type="protein sequence ID" value="KRR06207.1"/>
    <property type="molecule type" value="Genomic_DNA"/>
</dbReference>
<comment type="caution">
    <text evidence="1">The sequence shown here is derived from an EMBL/GenBank/DDBJ whole genome shotgun (WGS) entry which is preliminary data.</text>
</comment>
<proteinExistence type="predicted"/>